<dbReference type="Gene3D" id="3.30.70.330">
    <property type="match status" value="1"/>
</dbReference>
<proteinExistence type="predicted"/>
<name>A0A2A6CJ60_PRIPA</name>
<dbReference type="EnsemblMetazoa" id="PPA25270.1">
    <property type="protein sequence ID" value="PPA25270.1"/>
    <property type="gene ID" value="WBGene00114824"/>
</dbReference>
<evidence type="ECO:0000313" key="3">
    <source>
        <dbReference type="Proteomes" id="UP000005239"/>
    </source>
</evidence>
<dbReference type="InterPro" id="IPR051229">
    <property type="entry name" value="ALYREF_mRNA_export"/>
</dbReference>
<feature type="region of interest" description="Disordered" evidence="1">
    <location>
        <begin position="172"/>
        <end position="214"/>
    </location>
</feature>
<dbReference type="PROSITE" id="PS50102">
    <property type="entry name" value="RRM"/>
    <property type="match status" value="1"/>
</dbReference>
<reference evidence="2" key="2">
    <citation type="submission" date="2022-06" db="UniProtKB">
        <authorList>
            <consortium name="EnsemblMetazoa"/>
        </authorList>
    </citation>
    <scope>IDENTIFICATION</scope>
    <source>
        <strain evidence="2">PS312</strain>
    </source>
</reference>
<protein>
    <submittedName>
        <fullName evidence="2">RNA binding protein</fullName>
    </submittedName>
</protein>
<dbReference type="GO" id="GO:0005634">
    <property type="term" value="C:nucleus"/>
    <property type="evidence" value="ECO:0000318"/>
    <property type="project" value="GO_Central"/>
</dbReference>
<dbReference type="PANTHER" id="PTHR19965">
    <property type="entry name" value="RNA AND EXPORT FACTOR BINDING PROTEIN"/>
    <property type="match status" value="1"/>
</dbReference>
<dbReference type="PANTHER" id="PTHR19965:SF82">
    <property type="entry name" value="THO COMPLEX SUBUNIT 4"/>
    <property type="match status" value="1"/>
</dbReference>
<sequence>MVRDVNRALDDIIREKKNHRGSGVGTTKRGSLHSVKTGMIKKKSTSVTGKWDHSGFDEMYGGKKTTLISRSSGPCKVDISNLNENITTEDLEELFSQYAFTKVHVHFDESGSSIGTGAITLNSRNDAERLINDFRGCKVDGKAILLSIVDLKRPALKVERPTSVTKTRVFSQIQRPSRPEQSRGWMHDDRFGNTKTADTRRARGDAKGGKKSGYSEAELDAELDAYMKK</sequence>
<dbReference type="InterPro" id="IPR000504">
    <property type="entry name" value="RRM_dom"/>
</dbReference>
<evidence type="ECO:0000313" key="2">
    <source>
        <dbReference type="EnsemblMetazoa" id="PPA25270.1"/>
    </source>
</evidence>
<gene>
    <name evidence="2" type="primary">WBGene00114824</name>
</gene>
<keyword evidence="3" id="KW-1185">Reference proteome</keyword>
<accession>A0A2A6CJ60</accession>
<dbReference type="SUPFAM" id="SSF54928">
    <property type="entry name" value="RNA-binding domain, RBD"/>
    <property type="match status" value="1"/>
</dbReference>
<feature type="compositionally biased region" description="Basic and acidic residues" evidence="1">
    <location>
        <begin position="177"/>
        <end position="208"/>
    </location>
</feature>
<dbReference type="InterPro" id="IPR012677">
    <property type="entry name" value="Nucleotide-bd_a/b_plait_sf"/>
</dbReference>
<dbReference type="OrthoDB" id="1049195at2759"/>
<dbReference type="AlphaFoldDB" id="A0A2A6CJ60"/>
<dbReference type="SMART" id="SM00360">
    <property type="entry name" value="RRM"/>
    <property type="match status" value="1"/>
</dbReference>
<dbReference type="Proteomes" id="UP000005239">
    <property type="component" value="Unassembled WGS sequence"/>
</dbReference>
<accession>A0A8R1YFY6</accession>
<dbReference type="GO" id="GO:0003729">
    <property type="term" value="F:mRNA binding"/>
    <property type="evidence" value="ECO:0000318"/>
    <property type="project" value="GO_Central"/>
</dbReference>
<organism evidence="2 3">
    <name type="scientific">Pristionchus pacificus</name>
    <name type="common">Parasitic nematode worm</name>
    <dbReference type="NCBI Taxonomy" id="54126"/>
    <lineage>
        <taxon>Eukaryota</taxon>
        <taxon>Metazoa</taxon>
        <taxon>Ecdysozoa</taxon>
        <taxon>Nematoda</taxon>
        <taxon>Chromadorea</taxon>
        <taxon>Rhabditida</taxon>
        <taxon>Rhabditina</taxon>
        <taxon>Diplogasteromorpha</taxon>
        <taxon>Diplogasteroidea</taxon>
        <taxon>Neodiplogasteridae</taxon>
        <taxon>Pristionchus</taxon>
    </lineage>
</organism>
<dbReference type="GO" id="GO:0006406">
    <property type="term" value="P:mRNA export from nucleus"/>
    <property type="evidence" value="ECO:0000318"/>
    <property type="project" value="GO_Central"/>
</dbReference>
<dbReference type="InterPro" id="IPR035979">
    <property type="entry name" value="RBD_domain_sf"/>
</dbReference>
<reference evidence="3" key="1">
    <citation type="journal article" date="2008" name="Nat. Genet.">
        <title>The Pristionchus pacificus genome provides a unique perspective on nematode lifestyle and parasitism.</title>
        <authorList>
            <person name="Dieterich C."/>
            <person name="Clifton S.W."/>
            <person name="Schuster L.N."/>
            <person name="Chinwalla A."/>
            <person name="Delehaunty K."/>
            <person name="Dinkelacker I."/>
            <person name="Fulton L."/>
            <person name="Fulton R."/>
            <person name="Godfrey J."/>
            <person name="Minx P."/>
            <person name="Mitreva M."/>
            <person name="Roeseler W."/>
            <person name="Tian H."/>
            <person name="Witte H."/>
            <person name="Yang S.P."/>
            <person name="Wilson R.K."/>
            <person name="Sommer R.J."/>
        </authorList>
    </citation>
    <scope>NUCLEOTIDE SEQUENCE [LARGE SCALE GENOMIC DNA]</scope>
    <source>
        <strain evidence="3">PS312</strain>
    </source>
</reference>
<evidence type="ECO:0000256" key="1">
    <source>
        <dbReference type="SAM" id="MobiDB-lite"/>
    </source>
</evidence>
<dbReference type="Pfam" id="PF00076">
    <property type="entry name" value="RRM_1"/>
    <property type="match status" value="1"/>
</dbReference>